<feature type="domain" description="EGF-like" evidence="9">
    <location>
        <begin position="321"/>
        <end position="358"/>
    </location>
</feature>
<feature type="disulfide bond" evidence="6">
    <location>
        <begin position="1391"/>
        <end position="1400"/>
    </location>
</feature>
<feature type="disulfide bond" evidence="6">
    <location>
        <begin position="909"/>
        <end position="918"/>
    </location>
</feature>
<feature type="disulfide bond" evidence="6">
    <location>
        <begin position="466"/>
        <end position="475"/>
    </location>
</feature>
<dbReference type="CDD" id="cd00054">
    <property type="entry name" value="EGF_CA"/>
    <property type="match status" value="14"/>
</dbReference>
<dbReference type="InterPro" id="IPR000742">
    <property type="entry name" value="EGF"/>
</dbReference>
<feature type="domain" description="EGF-like" evidence="9">
    <location>
        <begin position="360"/>
        <end position="400"/>
    </location>
</feature>
<comment type="caution">
    <text evidence="6">Lacks conserved residue(s) required for the propagation of feature annotation.</text>
</comment>
<keyword evidence="3 8" id="KW-0732">Signal</keyword>
<feature type="disulfide bond" evidence="6">
    <location>
        <begin position="930"/>
        <end position="947"/>
    </location>
</feature>
<feature type="disulfide bond" evidence="6">
    <location>
        <begin position="1234"/>
        <end position="1243"/>
    </location>
</feature>
<feature type="disulfide bond" evidence="6">
    <location>
        <begin position="828"/>
        <end position="837"/>
    </location>
</feature>
<reference evidence="11" key="1">
    <citation type="submission" date="2019-12" db="UniProtKB">
        <authorList>
            <consortium name="WormBaseParasite"/>
        </authorList>
    </citation>
    <scope>IDENTIFICATION</scope>
</reference>
<feature type="compositionally biased region" description="Polar residues" evidence="7">
    <location>
        <begin position="2828"/>
        <end position="2838"/>
    </location>
</feature>
<keyword evidence="2" id="KW-0597">Phosphoprotein</keyword>
<feature type="signal peptide" evidence="8">
    <location>
        <begin position="1"/>
        <end position="19"/>
    </location>
</feature>
<dbReference type="Pfam" id="PF07001">
    <property type="entry name" value="BAT2_N"/>
    <property type="match status" value="1"/>
</dbReference>
<feature type="domain" description="EGF-like" evidence="9">
    <location>
        <begin position="800"/>
        <end position="838"/>
    </location>
</feature>
<feature type="disulfide bond" evidence="6">
    <location>
        <begin position="1272"/>
        <end position="1281"/>
    </location>
</feature>
<name>A0A5S6QZL1_TRIMR</name>
<evidence type="ECO:0000313" key="11">
    <source>
        <dbReference type="WBParaSite" id="TMUE_3000012347.1"/>
    </source>
</evidence>
<feature type="disulfide bond" evidence="6">
    <location>
        <begin position="1070"/>
        <end position="1079"/>
    </location>
</feature>
<dbReference type="SMART" id="SM00274">
    <property type="entry name" value="FOLN"/>
    <property type="match status" value="11"/>
</dbReference>
<feature type="domain" description="EGF-like" evidence="9">
    <location>
        <begin position="1288"/>
        <end position="1325"/>
    </location>
</feature>
<evidence type="ECO:0000256" key="4">
    <source>
        <dbReference type="ARBA" id="ARBA00022737"/>
    </source>
</evidence>
<feature type="disulfide bond" evidence="6">
    <location>
        <begin position="809"/>
        <end position="826"/>
    </location>
</feature>
<feature type="disulfide bond" evidence="6">
    <location>
        <begin position="551"/>
        <end position="560"/>
    </location>
</feature>
<feature type="disulfide bond" evidence="6">
    <location>
        <begin position="1150"/>
        <end position="1159"/>
    </location>
</feature>
<feature type="domain" description="EGF-like" evidence="9">
    <location>
        <begin position="1246"/>
        <end position="1282"/>
    </location>
</feature>
<feature type="region of interest" description="Disordered" evidence="7">
    <location>
        <begin position="1938"/>
        <end position="1976"/>
    </location>
</feature>
<feature type="compositionally biased region" description="Basic and acidic residues" evidence="7">
    <location>
        <begin position="3418"/>
        <end position="3431"/>
    </location>
</feature>
<feature type="disulfide bond" evidence="6">
    <location>
        <begin position="1011"/>
        <end position="1028"/>
    </location>
</feature>
<feature type="compositionally biased region" description="Basic and acidic residues" evidence="7">
    <location>
        <begin position="2221"/>
        <end position="2242"/>
    </location>
</feature>
<feature type="disulfide bond" evidence="6">
    <location>
        <begin position="710"/>
        <end position="719"/>
    </location>
</feature>
<feature type="compositionally biased region" description="Basic and acidic residues" evidence="7">
    <location>
        <begin position="2587"/>
        <end position="2597"/>
    </location>
</feature>
<feature type="disulfide bond" evidence="6">
    <location>
        <begin position="1131"/>
        <end position="1148"/>
    </location>
</feature>
<dbReference type="GO" id="GO:0007157">
    <property type="term" value="P:heterophilic cell-cell adhesion via plasma membrane cell adhesion molecules"/>
    <property type="evidence" value="ECO:0007669"/>
    <property type="project" value="TreeGrafter"/>
</dbReference>
<feature type="disulfide bond" evidence="6">
    <location>
        <begin position="990"/>
        <end position="999"/>
    </location>
</feature>
<dbReference type="GO" id="GO:0005886">
    <property type="term" value="C:plasma membrane"/>
    <property type="evidence" value="ECO:0007669"/>
    <property type="project" value="TreeGrafter"/>
</dbReference>
<feature type="domain" description="EGF-like" evidence="9">
    <location>
        <begin position="523"/>
        <end position="561"/>
    </location>
</feature>
<keyword evidence="1 6" id="KW-0245">EGF-like domain</keyword>
<feature type="disulfide bond" evidence="6">
    <location>
        <begin position="731"/>
        <end position="748"/>
    </location>
</feature>
<feature type="compositionally biased region" description="Polar residues" evidence="7">
    <location>
        <begin position="2380"/>
        <end position="2390"/>
    </location>
</feature>
<feature type="region of interest" description="Disordered" evidence="7">
    <location>
        <begin position="2947"/>
        <end position="2987"/>
    </location>
</feature>
<dbReference type="GO" id="GO:0005509">
    <property type="term" value="F:calcium ion binding"/>
    <property type="evidence" value="ECO:0007669"/>
    <property type="project" value="InterPro"/>
</dbReference>
<feature type="compositionally biased region" description="Polar residues" evidence="7">
    <location>
        <begin position="1695"/>
        <end position="1705"/>
    </location>
</feature>
<feature type="disulfide bond" evidence="6">
    <location>
        <begin position="445"/>
        <end position="455"/>
    </location>
</feature>
<dbReference type="SUPFAM" id="SSF57196">
    <property type="entry name" value="EGF/Laminin"/>
    <property type="match status" value="24"/>
</dbReference>
<dbReference type="InterPro" id="IPR006150">
    <property type="entry name" value="Cys_repeat_1"/>
</dbReference>
<feature type="disulfide bond" evidence="6">
    <location>
        <begin position="788"/>
        <end position="797"/>
    </location>
</feature>
<dbReference type="WBParaSite" id="TMUE_3000012347.1">
    <property type="protein sequence ID" value="TMUE_3000012347.1"/>
    <property type="gene ID" value="WBGene00285838"/>
</dbReference>
<feature type="disulfide bond" evidence="6">
    <location>
        <begin position="510"/>
        <end position="519"/>
    </location>
</feature>
<feature type="compositionally biased region" description="Basic and acidic residues" evidence="7">
    <location>
        <begin position="2170"/>
        <end position="2191"/>
    </location>
</feature>
<feature type="region of interest" description="Disordered" evidence="7">
    <location>
        <begin position="2271"/>
        <end position="2424"/>
    </location>
</feature>
<dbReference type="GO" id="GO:0045197">
    <property type="term" value="P:establishment or maintenance of epithelial cell apical/basal polarity"/>
    <property type="evidence" value="ECO:0007669"/>
    <property type="project" value="TreeGrafter"/>
</dbReference>
<feature type="disulfide bond" evidence="6">
    <location>
        <begin position="429"/>
        <end position="438"/>
    </location>
</feature>
<keyword evidence="10" id="KW-1185">Reference proteome</keyword>
<feature type="domain" description="EGF-like" evidence="9">
    <location>
        <begin position="1042"/>
        <end position="1080"/>
    </location>
</feature>
<organism evidence="10 11">
    <name type="scientific">Trichuris muris</name>
    <name type="common">Mouse whipworm</name>
    <dbReference type="NCBI Taxonomy" id="70415"/>
    <lineage>
        <taxon>Eukaryota</taxon>
        <taxon>Metazoa</taxon>
        <taxon>Ecdysozoa</taxon>
        <taxon>Nematoda</taxon>
        <taxon>Enoplea</taxon>
        <taxon>Dorylaimia</taxon>
        <taxon>Trichinellida</taxon>
        <taxon>Trichuridae</taxon>
        <taxon>Trichuris</taxon>
    </lineage>
</organism>
<dbReference type="Gene3D" id="2.10.25.10">
    <property type="entry name" value="Laminin"/>
    <property type="match status" value="25"/>
</dbReference>
<feature type="disulfide bond" evidence="6">
    <location>
        <begin position="1051"/>
        <end position="1068"/>
    </location>
</feature>
<feature type="disulfide bond" evidence="6">
    <location>
        <begin position="669"/>
        <end position="678"/>
    </location>
</feature>
<dbReference type="InterPro" id="IPR001881">
    <property type="entry name" value="EGF-like_Ca-bd_dom"/>
</dbReference>
<feature type="disulfide bond" evidence="6">
    <location>
        <begin position="629"/>
        <end position="638"/>
    </location>
</feature>
<feature type="compositionally biased region" description="Polar residues" evidence="7">
    <location>
        <begin position="1478"/>
        <end position="1491"/>
    </location>
</feature>
<dbReference type="InterPro" id="IPR013032">
    <property type="entry name" value="EGF-like_CS"/>
</dbReference>
<evidence type="ECO:0000313" key="10">
    <source>
        <dbReference type="Proteomes" id="UP000046395"/>
    </source>
</evidence>
<feature type="region of interest" description="Disordered" evidence="7">
    <location>
        <begin position="1797"/>
        <end position="1867"/>
    </location>
</feature>
<dbReference type="Pfam" id="PF23106">
    <property type="entry name" value="EGF_Teneurin"/>
    <property type="match status" value="1"/>
</dbReference>
<feature type="domain" description="EGF-like" evidence="9">
    <location>
        <begin position="563"/>
        <end position="599"/>
    </location>
</feature>
<dbReference type="Proteomes" id="UP000046395">
    <property type="component" value="Unassembled WGS sequence"/>
</dbReference>
<feature type="disulfide bond" evidence="6">
    <location>
        <begin position="849"/>
        <end position="866"/>
    </location>
</feature>
<evidence type="ECO:0000256" key="7">
    <source>
        <dbReference type="SAM" id="MobiDB-lite"/>
    </source>
</evidence>
<feature type="domain" description="EGF-like" evidence="9">
    <location>
        <begin position="441"/>
        <end position="476"/>
    </location>
</feature>
<dbReference type="SMART" id="SM00181">
    <property type="entry name" value="EGF"/>
    <property type="match status" value="28"/>
</dbReference>
<keyword evidence="5 6" id="KW-1015">Disulfide bond</keyword>
<feature type="disulfide bond" evidence="6">
    <location>
        <begin position="348"/>
        <end position="357"/>
    </location>
</feature>
<feature type="domain" description="EGF-like" evidence="9">
    <location>
        <begin position="880"/>
        <end position="919"/>
    </location>
</feature>
<feature type="disulfide bond" evidence="6">
    <location>
        <begin position="1173"/>
        <end position="1190"/>
    </location>
</feature>
<sequence>MDASLRIFILCSLSTVVWAQKVVVVSDSCPHEVSSAHVGFRGADGKCKTFATKLDANVSAMRLADRYCAGKYKLGELASLYNLKGINESFKRQLQTSNYTVLNGILTELIGIDVDANAHEAGVNGIAKFRFKAMDYRWNNPFELVYMFPYDKSAGAVDYGRMMLNNETYDFALFDLSMLEMLRRSWPRSNNTVFCTAFEEANGEFIAVQTRECKVLDNDTAWNAFLCSHEPYDDCSDSTYDCVWNAALQRCSLVPTRREAELPFGKACENRSSSDLPPRAVNETCVCPFEVPCEHGVRTKSPDGHYTCQCLPGYAGPSCMDKTVCTPLSCLNGGTCMEFVGGKSWCVCTRGYKGTFCELGVEECDMKCYNGGTCVYSARPGFDRTPRCICAKNFSGPHCEHEITGCLDNHCSFASTCIPQPGMRYKCSCPSGLSGRFCEQVLATCEPKCESNGICVIVGNETRCVCQSGFTGSRCEVRESKAGMPACSGFPCRNGGTCVVKNETAYECKCRFGYEGASCERAIDAVCESHMCSSESTCRPIDSGYNYTCDCPPMKSGLYCDTDLLMCEKSTCKPNGICIELSDGFVCSCASNYTGETCNEVIGSCEHAECFNTAKCLPVAENSTYRCVCPPEFTGTFCDEKMGICIRQHCLNDAICRLNWKDNSYYCDCGEHLSGTNCETRKPQCPPKYCRNDGKCVLSDEDKMGYHCECGKDFLGHQCEFVRGTCENHFCANNSTCIPHSKEHAYRCQCLADWVGLHCDTPRDYCEGNRCVNGATCISKPPGYTCACNRRFTGPLCETLVMPCDRTPCRNGGTCQNKPNGREFICTCPWNFTGVICEEEVNFCQNASCSNRSTCVNANTEDGYKCLCPMVLTGKYCDEEFDTCANHSCLHGATCIRTDESDHGYRCSCSARYTGAFCETEIDPCLSIECQNGGTCVRNQTSYGYYCSCPSSFQGTYCEYKRGLCDGNKCLNGATCTGSLQDAESYVCKCLAYFTGRFCENEIDPCESYPCAHGGTCVRKEKPGQYKCTCASFYTGGNCEREIDPCINHTCQNGATCKKGKEIGQYVCSCASFFRGEKCEIEIDPCINHSCQNNASCTRGQKPGVYTCQCPPFFTGNKCQTEIDSCSNHACLNGGTCINGKRVGEYICLCPLFFTGKKCQTELNPCIDLVNPCMNGGHCTVGKKPSEYICQCAPPFTGKQCEIELNPCIDLVNPCMNGGHCTVGKKPSEYICQCAPPFTGKQCEIEVRPCDHNECSSNSTCVASGYNYSCLCPKGFTGPFCDVDSVLAEDPCNQHACRNNGSCVATEAENYVCVCRKGYSGYFCEEDLVICAAARCGNRGSCAMQKDGSFRCLCYPGNTGADCGMNDYCHNHKCMDGASCLSEKTGYLCLCPPGYTGGNCTIELAEQNRPFLSTWETDAAWITFGFFMALLIILLLVKVHSCFAPRPPPKKAKRVVFALTAEPIIPEKAMPEIVSPEDPSSTLPSDVSANNQPSSPSPQTPTLTSQSSYKAASQQEHENESFSMSSLDSEAKGSPRSPTDGTSHDFKFLLVKLRRTHYHFGSYFRTVCPAREESLVALTASHQCCVISESFTMSGLSGKSFLEKSGSLTGSRSKFRTLNINSVYSGKSLLSARSNVSSKHGLQSLGKATAIARRMPPPANLPSLKSESAGQDPAVSIVPSGVSGWGAQQAEPTKGSPSTSGQASIVSTNQSYAPSYAGSCCAANETDYDEVNGQRSTNGELAKAKVSVTSSWGARGALGQQGALGATRSQAAPGFAISQSAQDFPCLASQQAKAESKDVLSLRPQKAGSWKTGGGWPGKLPDGQVDAEDERSRASSIDGSFTVPRSCSSQHQRAPQSPPFPPSYSVRSAQAQFNPSANYQQGSNYPSLTLPSSQYVQPGMPYMPRAMPPWDLKRTETAPTTILKPRNQAMTDGRAAKSAPLAEHNGRPLGKSGEAVSMWNSSHRSESSPSGTSCSRETTKDYLYQADNWVLNECAHEQRNIVTPNFDRYDEENEHWSTESDQRHSFDDRSSGQQAPRQDGLLPRYYVSNEAPVSPGAPSTKFMGYSRNDERRCSIAAMSSQRDIQFNDQRCTSYTSWEEEEEEQYRQQMQRNARNSAIEKSWQRRRLAQQNSVSSGGTIDAPSSDYADERCFGGRKGANYYSDGGEMEYPSDKNLDDGRHRMGRTAGRDVASRMSTRGGQLQQRFLENTQEGRSYDTTGRSSDRGQQHHQRFDVAGHQKQQADKRYLLHDGQKGGDVRQQQAVPEIAKRTVLSHQTQRPAAGLPWPLEGRENAHYPPEQGSFVRRSESFDTGATKGVMEHRQFDKESRRNADRASRFNDDAQLAEAKQRTHGRKSNKEAVGTNRQSPTDEPADRGRRVNAWQQRMQQTTGRDVKTTGKDLTQNCDSSPSPGQGRNRRQIVQSKYSKGGGGALRYVCDVKRTIGDWDIENEAIVQEEQQQFGRLMQQQQHEGRKGFGKCTFFRGGGSRSSGRSYPIDWQTSIRKSDVRLEEEASKFGKESTSVEPKDDNCQEKRQSKSGGHRNQRTLHYGRTFERSSKARSGGASSTIAQGRGDGGVRSLTQTTKVGLARDDGWRESASECSDAAAVRRSGRGKTVDGANKQEHRRGRGRGGANRQSNQRNRHQRVSRAKGGDPSSQGAAAKNKENAGQLPKEGSSREVRRAADGDDKSSEQIVDGSRGQFEEADGVCVTAQSVQEGTKRERKYHGGEKNRGKSSSKVGKHEKDGPSSKGGRNGKRSVVPKRKAAVSQEKEKGRVPFANPEKSRVHWMTGSLPDSCFNAPVSLFCDMRTSPASASLSQSGGTGGPTLSEAVSSTSSTHLPSKTGVEIWGAPDPVPFGGATQHSKCITRPYKVDQRDYRDKPTGYETEVGRKVEYTYGKSKGQKNSSELSQNSSYLVAVELSEKIAASVKKVWEDTVVGVTRVDNSSKTSTVTKVEARNGPTGGGGSGTGNTVSSTEGTNDREADSVVASTNCPTSCGVTKADGPNVAMVRPQQLLLDSFSQSLEGGVVEDAVVNEANLYSADVFFDPSRGASGYAPYAMGSKGQPEYVGSPQPISRPPAVMGGAGPYSQSPLIIPQNVQFDGSVMSLYGQPTADAAGHCASAYLSGYGGSSDASPPYMFGPLPGMRSTQSAASAAVNAGYSIGHHQAPPNLYARTSTSPLVVFQDHHHSTSIFNQPHVGVLNAQAPPPQPHGNALIGCFPPSQSSAVPPARGHPMPSLPGLTSAPASGQGNLVATGPYSLLSLSSNAPKAPAAQPTSGYAGFGNGCTVPQGRPAAHMQPNCSWNTAVNQSVKLTKDAKASKVFNPTIRPPNQQQRSTVGSTAVAAGGGFAGSALQEQRKRSGPASGKHQHNHQQQQNQQEQQQQEREQQRRQSSPSDGELLMQMDRFINSGPGASACDRTIERSEGGEDSKSVEAPSSAE</sequence>
<feature type="disulfide bond" evidence="6">
    <location>
        <begin position="1315"/>
        <end position="1324"/>
    </location>
</feature>
<dbReference type="SMART" id="SM00179">
    <property type="entry name" value="EGF_CA"/>
    <property type="match status" value="21"/>
</dbReference>
<feature type="disulfide bond" evidence="6">
    <location>
        <begin position="1110"/>
        <end position="1119"/>
    </location>
</feature>
<feature type="domain" description="EGF-like" evidence="9">
    <location>
        <begin position="1327"/>
        <end position="1364"/>
    </location>
</feature>
<feature type="compositionally biased region" description="Polar residues" evidence="7">
    <location>
        <begin position="2106"/>
        <end position="2115"/>
    </location>
</feature>
<feature type="domain" description="EGF-like" evidence="9">
    <location>
        <begin position="641"/>
        <end position="679"/>
    </location>
</feature>
<feature type="compositionally biased region" description="Basic and acidic residues" evidence="7">
    <location>
        <begin position="2317"/>
        <end position="2339"/>
    </location>
</feature>
<dbReference type="InterPro" id="IPR009738">
    <property type="entry name" value="BAT2_N"/>
</dbReference>
<evidence type="ECO:0000256" key="6">
    <source>
        <dbReference type="PROSITE-ProRule" id="PRU00076"/>
    </source>
</evidence>
<feature type="domain" description="EGF-like" evidence="9">
    <location>
        <begin position="681"/>
        <end position="720"/>
    </location>
</feature>
<feature type="disulfide bond" evidence="6">
    <location>
        <begin position="650"/>
        <end position="667"/>
    </location>
</feature>
<feature type="disulfide bond" evidence="6">
    <location>
        <begin position="1030"/>
        <end position="1039"/>
    </location>
</feature>
<feature type="disulfide bond" evidence="6">
    <location>
        <begin position="610"/>
        <end position="627"/>
    </location>
</feature>
<feature type="compositionally biased region" description="Basic residues" evidence="7">
    <location>
        <begin position="2751"/>
        <end position="2763"/>
    </location>
</feature>
<feature type="compositionally biased region" description="Basic and acidic residues" evidence="7">
    <location>
        <begin position="2014"/>
        <end position="2030"/>
    </location>
</feature>
<feature type="disulfide bond" evidence="6">
    <location>
        <begin position="1354"/>
        <end position="1363"/>
    </location>
</feature>
<feature type="region of interest" description="Disordered" evidence="7">
    <location>
        <begin position="1654"/>
        <end position="1673"/>
    </location>
</feature>
<feature type="region of interest" description="Disordered" evidence="7">
    <location>
        <begin position="2106"/>
        <end position="2242"/>
    </location>
</feature>
<dbReference type="PANTHER" id="PTHR24049">
    <property type="entry name" value="CRUMBS FAMILY MEMBER"/>
    <property type="match status" value="1"/>
</dbReference>
<feature type="compositionally biased region" description="Basic and acidic residues" evidence="7">
    <location>
        <begin position="2523"/>
        <end position="2534"/>
    </location>
</feature>
<feature type="region of interest" description="Disordered" evidence="7">
    <location>
        <begin position="1681"/>
        <end position="1705"/>
    </location>
</feature>
<dbReference type="PROSITE" id="PS01186">
    <property type="entry name" value="EGF_2"/>
    <property type="match status" value="9"/>
</dbReference>
<feature type="domain" description="EGF-like" evidence="9">
    <location>
        <begin position="1122"/>
        <end position="1160"/>
    </location>
</feature>
<feature type="disulfide bond" evidence="6">
    <location>
        <begin position="390"/>
        <end position="399"/>
    </location>
</feature>
<feature type="disulfide bond" evidence="6">
    <location>
        <begin position="1192"/>
        <end position="1201"/>
    </location>
</feature>
<feature type="domain" description="EGF-like" evidence="9">
    <location>
        <begin position="921"/>
        <end position="959"/>
    </location>
</feature>
<dbReference type="InterPro" id="IPR003645">
    <property type="entry name" value="Fol_N"/>
</dbReference>
<evidence type="ECO:0000256" key="2">
    <source>
        <dbReference type="ARBA" id="ARBA00022553"/>
    </source>
</evidence>
<feature type="domain" description="EGF-like" evidence="9">
    <location>
        <begin position="840"/>
        <end position="878"/>
    </location>
</feature>
<feature type="disulfide bond" evidence="6">
    <location>
        <begin position="750"/>
        <end position="759"/>
    </location>
</feature>
<feature type="domain" description="EGF-like" evidence="9">
    <location>
        <begin position="1082"/>
        <end position="1120"/>
    </location>
</feature>
<evidence type="ECO:0000256" key="3">
    <source>
        <dbReference type="ARBA" id="ARBA00022729"/>
    </source>
</evidence>
<feature type="domain" description="EGF-like" evidence="9">
    <location>
        <begin position="1204"/>
        <end position="1244"/>
    </location>
</feature>
<feature type="compositionally biased region" description="Polar residues" evidence="7">
    <location>
        <begin position="2128"/>
        <end position="2137"/>
    </location>
</feature>
<feature type="domain" description="EGF-like" evidence="9">
    <location>
        <begin position="722"/>
        <end position="760"/>
    </location>
</feature>
<evidence type="ECO:0000256" key="5">
    <source>
        <dbReference type="ARBA" id="ARBA00023157"/>
    </source>
</evidence>
<evidence type="ECO:0000259" key="9">
    <source>
        <dbReference type="PROSITE" id="PS50026"/>
    </source>
</evidence>
<feature type="compositionally biased region" description="Basic and acidic residues" evidence="7">
    <location>
        <begin position="2673"/>
        <end position="2689"/>
    </location>
</feature>
<dbReference type="Pfam" id="PF00008">
    <property type="entry name" value="EGF"/>
    <property type="match status" value="4"/>
</dbReference>
<dbReference type="GO" id="GO:0032991">
    <property type="term" value="C:protein-containing complex"/>
    <property type="evidence" value="ECO:0007669"/>
    <property type="project" value="TreeGrafter"/>
</dbReference>
<feature type="region of interest" description="Disordered" evidence="7">
    <location>
        <begin position="2810"/>
        <end position="2838"/>
    </location>
</feature>
<feature type="domain" description="EGF-like" evidence="9">
    <location>
        <begin position="1002"/>
        <end position="1040"/>
    </location>
</feature>
<feature type="region of interest" description="Disordered" evidence="7">
    <location>
        <begin position="3319"/>
        <end position="3439"/>
    </location>
</feature>
<feature type="disulfide bond" evidence="6">
    <location>
        <begin position="589"/>
        <end position="598"/>
    </location>
</feature>
<protein>
    <submittedName>
        <fullName evidence="11">EGF-like domain-containing protein</fullName>
    </submittedName>
</protein>
<evidence type="ECO:0000256" key="1">
    <source>
        <dbReference type="ARBA" id="ARBA00022536"/>
    </source>
</evidence>
<feature type="disulfide bond" evidence="6">
    <location>
        <begin position="532"/>
        <end position="549"/>
    </location>
</feature>
<dbReference type="PANTHER" id="PTHR24049:SF22">
    <property type="entry name" value="DROSOPHILA CRUMBS HOMOLOG"/>
    <property type="match status" value="1"/>
</dbReference>
<feature type="disulfide bond" evidence="6">
    <location>
        <begin position="1215"/>
        <end position="1232"/>
    </location>
</feature>
<feature type="compositionally biased region" description="Polar residues" evidence="7">
    <location>
        <begin position="1958"/>
        <end position="1976"/>
    </location>
</feature>
<dbReference type="PROSITE" id="PS50026">
    <property type="entry name" value="EGF_3"/>
    <property type="match status" value="27"/>
</dbReference>
<feature type="domain" description="EGF-like" evidence="9">
    <location>
        <begin position="1162"/>
        <end position="1202"/>
    </location>
</feature>
<feature type="disulfide bond" evidence="6">
    <location>
        <begin position="949"/>
        <end position="958"/>
    </location>
</feature>
<feature type="domain" description="EGF-like" evidence="9">
    <location>
        <begin position="762"/>
        <end position="798"/>
    </location>
</feature>
<dbReference type="Pfam" id="PF12661">
    <property type="entry name" value="hEGF"/>
    <property type="match status" value="1"/>
</dbReference>
<feature type="compositionally biased region" description="Polar residues" evidence="7">
    <location>
        <begin position="2398"/>
        <end position="2424"/>
    </location>
</feature>
<dbReference type="SMART" id="SM00289">
    <property type="entry name" value="WR1"/>
    <property type="match status" value="7"/>
</dbReference>
<dbReference type="STRING" id="70415.A0A5S6QZL1"/>
<feature type="region of interest" description="Disordered" evidence="7">
    <location>
        <begin position="2512"/>
        <end position="2772"/>
    </location>
</feature>
<proteinExistence type="predicted"/>
<keyword evidence="4" id="KW-0677">Repeat</keyword>
<feature type="domain" description="EGF-like" evidence="9">
    <location>
        <begin position="1365"/>
        <end position="1401"/>
    </location>
</feature>
<feature type="compositionally biased region" description="Polar residues" evidence="7">
    <location>
        <begin position="2193"/>
        <end position="2220"/>
    </location>
</feature>
<feature type="disulfide bond" evidence="6">
    <location>
        <begin position="868"/>
        <end position="877"/>
    </location>
</feature>
<feature type="domain" description="EGF-like" evidence="9">
    <location>
        <begin position="483"/>
        <end position="520"/>
    </location>
</feature>
<evidence type="ECO:0000256" key="8">
    <source>
        <dbReference type="SAM" id="SignalP"/>
    </source>
</evidence>
<feature type="domain" description="EGF-like" evidence="9">
    <location>
        <begin position="961"/>
        <end position="1000"/>
    </location>
</feature>
<feature type="domain" description="EGF-like" evidence="9">
    <location>
        <begin position="601"/>
        <end position="639"/>
    </location>
</feature>
<feature type="region of interest" description="Disordered" evidence="7">
    <location>
        <begin position="1469"/>
        <end position="1541"/>
    </location>
</feature>
<feature type="compositionally biased region" description="Polar residues" evidence="7">
    <location>
        <begin position="1834"/>
        <end position="1855"/>
    </location>
</feature>
<feature type="disulfide bond" evidence="6">
    <location>
        <begin position="1091"/>
        <end position="1108"/>
    </location>
</feature>
<feature type="compositionally biased region" description="Low complexity" evidence="7">
    <location>
        <begin position="3371"/>
        <end position="3381"/>
    </location>
</feature>
<dbReference type="InterPro" id="IPR051022">
    <property type="entry name" value="Notch_Cell-Fate_Det"/>
</dbReference>
<feature type="chain" id="PRO_5024323633" evidence="8">
    <location>
        <begin position="20"/>
        <end position="3439"/>
    </location>
</feature>
<accession>A0A5S6QZL1</accession>
<feature type="region of interest" description="Disordered" evidence="7">
    <location>
        <begin position="2012"/>
        <end position="2039"/>
    </location>
</feature>
<feature type="domain" description="EGF-like" evidence="9">
    <location>
        <begin position="402"/>
        <end position="439"/>
    </location>
</feature>
<feature type="disulfide bond" evidence="6">
    <location>
        <begin position="364"/>
        <end position="374"/>
    </location>
</feature>
<dbReference type="PROSITE" id="PS00022">
    <property type="entry name" value="EGF_1"/>
    <property type="match status" value="27"/>
</dbReference>